<protein>
    <recommendedName>
        <fullName evidence="4">Urease accessory protein UreD</fullName>
    </recommendedName>
</protein>
<dbReference type="PANTHER" id="PTHR33643:SF1">
    <property type="entry name" value="UREASE ACCESSORY PROTEIN D"/>
    <property type="match status" value="1"/>
</dbReference>
<dbReference type="GO" id="GO:0005737">
    <property type="term" value="C:cytoplasm"/>
    <property type="evidence" value="ECO:0007669"/>
    <property type="project" value="UniProtKB-SubCell"/>
</dbReference>
<sequence>MIDVVTSEKDFQSVRHPISGQFESTPQYCEEQWHAKLFAEIKCSGNKAFLGKTDHYGPLRIQRPFFPEGRDCLHLYLLHPPGGLVGGDSLSISFDVKERSHCLVTTPSAGKIYRNIRGLPQVQNVGVNVHSGAKIEYFPQENIIYDGAEAHINTSVELKGDGVFCGWEITCIGRYESSDPFVSGSLKQSFQVTRDGTPVFSDRLILTANSSLQSGVAGLQGKCVAGTFLITTDLFPIDEALSLEQKNLQKKIVGWQTEFMQRNPDTLIAMTQKPMVWIVRALGNRAEKIRQVFEMLWAMIRPYAMGRPVCVPRIWCT</sequence>
<dbReference type="Proteomes" id="UP001156870">
    <property type="component" value="Unassembled WGS sequence"/>
</dbReference>
<evidence type="ECO:0000313" key="5">
    <source>
        <dbReference type="EMBL" id="GLS26689.1"/>
    </source>
</evidence>
<dbReference type="PANTHER" id="PTHR33643">
    <property type="entry name" value="UREASE ACCESSORY PROTEIN D"/>
    <property type="match status" value="1"/>
</dbReference>
<organism evidence="5 6">
    <name type="scientific">Marinibactrum halimedae</name>
    <dbReference type="NCBI Taxonomy" id="1444977"/>
    <lineage>
        <taxon>Bacteria</taxon>
        <taxon>Pseudomonadati</taxon>
        <taxon>Pseudomonadota</taxon>
        <taxon>Gammaproteobacteria</taxon>
        <taxon>Cellvibrionales</taxon>
        <taxon>Cellvibrionaceae</taxon>
        <taxon>Marinibactrum</taxon>
    </lineage>
</organism>
<gene>
    <name evidence="5" type="primary">ureD2</name>
    <name evidence="4" type="synonym">ureD</name>
    <name evidence="5" type="ORF">GCM10007877_24060</name>
</gene>
<name>A0AA37WM19_9GAMM</name>
<dbReference type="InterPro" id="IPR002669">
    <property type="entry name" value="UreD"/>
</dbReference>
<dbReference type="RefSeq" id="WP_232595431.1">
    <property type="nucleotide sequence ID" value="NZ_BSPD01000058.1"/>
</dbReference>
<reference evidence="5 6" key="1">
    <citation type="journal article" date="2014" name="Int. J. Syst. Evol. Microbiol.">
        <title>Complete genome sequence of Corynebacterium casei LMG S-19264T (=DSM 44701T), isolated from a smear-ripened cheese.</title>
        <authorList>
            <consortium name="US DOE Joint Genome Institute (JGI-PGF)"/>
            <person name="Walter F."/>
            <person name="Albersmeier A."/>
            <person name="Kalinowski J."/>
            <person name="Ruckert C."/>
        </authorList>
    </citation>
    <scope>NUCLEOTIDE SEQUENCE [LARGE SCALE GENOMIC DNA]</scope>
    <source>
        <strain evidence="5 6">NBRC 110095</strain>
    </source>
</reference>
<evidence type="ECO:0000256" key="4">
    <source>
        <dbReference type="HAMAP-Rule" id="MF_01384"/>
    </source>
</evidence>
<comment type="caution">
    <text evidence="5">The sequence shown here is derived from an EMBL/GenBank/DDBJ whole genome shotgun (WGS) entry which is preliminary data.</text>
</comment>
<evidence type="ECO:0000256" key="2">
    <source>
        <dbReference type="ARBA" id="ARBA00022988"/>
    </source>
</evidence>
<comment type="similarity">
    <text evidence="1 4">Belongs to the UreD family.</text>
</comment>
<evidence type="ECO:0000256" key="1">
    <source>
        <dbReference type="ARBA" id="ARBA00007177"/>
    </source>
</evidence>
<comment type="function">
    <text evidence="4">Required for maturation of urease via the functional incorporation of the urease nickel metallocenter.</text>
</comment>
<comment type="subcellular location">
    <subcellularLocation>
        <location evidence="4">Cytoplasm</location>
    </subcellularLocation>
</comment>
<comment type="subunit">
    <text evidence="4">UreD, UreF and UreG form a complex that acts as a GTP-hydrolysis-dependent molecular chaperone, activating the urease apoprotein by helping to assemble the nickel containing metallocenter of UreC. The UreE protein probably delivers the nickel.</text>
</comment>
<dbReference type="Pfam" id="PF01774">
    <property type="entry name" value="UreD"/>
    <property type="match status" value="1"/>
</dbReference>
<dbReference type="AlphaFoldDB" id="A0AA37WM19"/>
<dbReference type="HAMAP" id="MF_01384">
    <property type="entry name" value="UreD"/>
    <property type="match status" value="1"/>
</dbReference>
<dbReference type="GO" id="GO:0016151">
    <property type="term" value="F:nickel cation binding"/>
    <property type="evidence" value="ECO:0007669"/>
    <property type="project" value="UniProtKB-UniRule"/>
</dbReference>
<evidence type="ECO:0000256" key="3">
    <source>
        <dbReference type="ARBA" id="ARBA00023186"/>
    </source>
</evidence>
<keyword evidence="4" id="KW-0963">Cytoplasm</keyword>
<keyword evidence="2 4" id="KW-0996">Nickel insertion</keyword>
<dbReference type="EMBL" id="BSPD01000058">
    <property type="protein sequence ID" value="GLS26689.1"/>
    <property type="molecule type" value="Genomic_DNA"/>
</dbReference>
<proteinExistence type="inferred from homology"/>
<keyword evidence="6" id="KW-1185">Reference proteome</keyword>
<keyword evidence="3 4" id="KW-0143">Chaperone</keyword>
<accession>A0AA37WM19</accession>
<evidence type="ECO:0000313" key="6">
    <source>
        <dbReference type="Proteomes" id="UP001156870"/>
    </source>
</evidence>